<organism evidence="9 10">
    <name type="scientific">Methanobrevibacter cuticularis</name>
    <dbReference type="NCBI Taxonomy" id="47311"/>
    <lineage>
        <taxon>Archaea</taxon>
        <taxon>Methanobacteriati</taxon>
        <taxon>Methanobacteriota</taxon>
        <taxon>Methanomada group</taxon>
        <taxon>Methanobacteria</taxon>
        <taxon>Methanobacteriales</taxon>
        <taxon>Methanobacteriaceae</taxon>
        <taxon>Methanobrevibacter</taxon>
    </lineage>
</organism>
<sequence>MDSIKNFGEDSSFEYPLAALISIIYRTHNVYLNHILEEFNLTAGQIPFILHLLKKQNISQNDFAEDLFVDKGTVAIALKRLEKEGIVKRKRLDDNRRKYIIYFTPSGREIALNIEKLNKEWEDSILEGLTDLQKEKVMELAKSFSLKSIEIIQKCSDM</sequence>
<dbReference type="AlphaFoldDB" id="A0A166F6E6"/>
<feature type="domain" description="HTH marR-type" evidence="8">
    <location>
        <begin position="14"/>
        <end position="146"/>
    </location>
</feature>
<name>A0A166F6E6_9EURY</name>
<dbReference type="SUPFAM" id="SSF46785">
    <property type="entry name" value="Winged helix' DNA-binding domain"/>
    <property type="match status" value="1"/>
</dbReference>
<evidence type="ECO:0000256" key="1">
    <source>
        <dbReference type="ARBA" id="ARBA00004496"/>
    </source>
</evidence>
<dbReference type="InterPro" id="IPR000835">
    <property type="entry name" value="HTH_MarR-typ"/>
</dbReference>
<comment type="caution">
    <text evidence="9">The sequence shown here is derived from an EMBL/GenBank/DDBJ whole genome shotgun (WGS) entry which is preliminary data.</text>
</comment>
<comment type="subcellular location">
    <subcellularLocation>
        <location evidence="1">Cytoplasm</location>
    </subcellularLocation>
</comment>
<dbReference type="STRING" id="47311.MBCUT_02280"/>
<dbReference type="InterPro" id="IPR036388">
    <property type="entry name" value="WH-like_DNA-bd_sf"/>
</dbReference>
<dbReference type="SMART" id="SM00347">
    <property type="entry name" value="HTH_MARR"/>
    <property type="match status" value="1"/>
</dbReference>
<evidence type="ECO:0000313" key="10">
    <source>
        <dbReference type="Proteomes" id="UP000077275"/>
    </source>
</evidence>
<dbReference type="EMBL" id="LWMW01000044">
    <property type="protein sequence ID" value="KZX17362.1"/>
    <property type="molecule type" value="Genomic_DNA"/>
</dbReference>
<dbReference type="CDD" id="cd00090">
    <property type="entry name" value="HTH_ARSR"/>
    <property type="match status" value="1"/>
</dbReference>
<evidence type="ECO:0000259" key="8">
    <source>
        <dbReference type="PROSITE" id="PS50995"/>
    </source>
</evidence>
<dbReference type="PROSITE" id="PS50995">
    <property type="entry name" value="HTH_MARR_2"/>
    <property type="match status" value="1"/>
</dbReference>
<dbReference type="RefSeq" id="WP_067257729.1">
    <property type="nucleotide sequence ID" value="NZ_LWMW01000044.1"/>
</dbReference>
<keyword evidence="10" id="KW-1185">Reference proteome</keyword>
<keyword evidence="4" id="KW-0804">Transcription</keyword>
<evidence type="ECO:0000256" key="4">
    <source>
        <dbReference type="ARBA" id="ARBA00023163"/>
    </source>
</evidence>
<dbReference type="OrthoDB" id="10712at2157"/>
<evidence type="ECO:0000313" key="9">
    <source>
        <dbReference type="EMBL" id="KZX17362.1"/>
    </source>
</evidence>
<evidence type="ECO:0000256" key="6">
    <source>
        <dbReference type="ARBA" id="ARBA00047188"/>
    </source>
</evidence>
<protein>
    <recommendedName>
        <fullName evidence="6">HTH-type transcriptional regulator SarZ</fullName>
    </recommendedName>
    <alternativeName>
        <fullName evidence="7">Staphylococcal accessory regulator Z</fullName>
    </alternativeName>
</protein>
<dbReference type="PRINTS" id="PR00598">
    <property type="entry name" value="HTHMARR"/>
</dbReference>
<proteinExistence type="inferred from homology"/>
<dbReference type="PANTHER" id="PTHR42756">
    <property type="entry name" value="TRANSCRIPTIONAL REGULATOR, MARR"/>
    <property type="match status" value="1"/>
</dbReference>
<comment type="similarity">
    <text evidence="5">Belongs to the SarZ family.</text>
</comment>
<dbReference type="GO" id="GO:0003677">
    <property type="term" value="F:DNA binding"/>
    <property type="evidence" value="ECO:0007669"/>
    <property type="project" value="UniProtKB-KW"/>
</dbReference>
<dbReference type="InterPro" id="IPR036390">
    <property type="entry name" value="WH_DNA-bd_sf"/>
</dbReference>
<dbReference type="InterPro" id="IPR011991">
    <property type="entry name" value="ArsR-like_HTH"/>
</dbReference>
<dbReference type="PATRIC" id="fig|47311.3.peg.254"/>
<dbReference type="Pfam" id="PF22381">
    <property type="entry name" value="Staph_reg_Sar_Rot"/>
    <property type="match status" value="1"/>
</dbReference>
<keyword evidence="3" id="KW-0238">DNA-binding</keyword>
<reference evidence="9 10" key="1">
    <citation type="submission" date="2016-04" db="EMBL/GenBank/DDBJ databases">
        <title>Genome sequence of Methanobrevibacter cuticularis DSM 11139.</title>
        <authorList>
            <person name="Poehlein A."/>
            <person name="Seedorf H."/>
            <person name="Daniel R."/>
        </authorList>
    </citation>
    <scope>NUCLEOTIDE SEQUENCE [LARGE SCALE GENOMIC DNA]</scope>
    <source>
        <strain evidence="9 10">DSM 11139</strain>
    </source>
</reference>
<dbReference type="GO" id="GO:0003700">
    <property type="term" value="F:DNA-binding transcription factor activity"/>
    <property type="evidence" value="ECO:0007669"/>
    <property type="project" value="InterPro"/>
</dbReference>
<dbReference type="PANTHER" id="PTHR42756:SF1">
    <property type="entry name" value="TRANSCRIPTIONAL REPRESSOR OF EMRAB OPERON"/>
    <property type="match status" value="1"/>
</dbReference>
<keyword evidence="2" id="KW-0805">Transcription regulation</keyword>
<gene>
    <name evidence="9" type="primary">ohrR</name>
    <name evidence="9" type="ORF">MBCUT_02280</name>
</gene>
<accession>A0A166F6E6</accession>
<dbReference type="Gene3D" id="1.10.10.10">
    <property type="entry name" value="Winged helix-like DNA-binding domain superfamily/Winged helix DNA-binding domain"/>
    <property type="match status" value="1"/>
</dbReference>
<evidence type="ECO:0000256" key="3">
    <source>
        <dbReference type="ARBA" id="ARBA00023125"/>
    </source>
</evidence>
<evidence type="ECO:0000256" key="2">
    <source>
        <dbReference type="ARBA" id="ARBA00023015"/>
    </source>
</evidence>
<evidence type="ECO:0000256" key="7">
    <source>
        <dbReference type="ARBA" id="ARBA00047207"/>
    </source>
</evidence>
<dbReference type="InterPro" id="IPR055166">
    <property type="entry name" value="Transc_reg_Sar_Rot_HTH"/>
</dbReference>
<dbReference type="Proteomes" id="UP000077275">
    <property type="component" value="Unassembled WGS sequence"/>
</dbReference>
<evidence type="ECO:0000256" key="5">
    <source>
        <dbReference type="ARBA" id="ARBA00046337"/>
    </source>
</evidence>